<evidence type="ECO:0000256" key="4">
    <source>
        <dbReference type="ARBA" id="ARBA00022448"/>
    </source>
</evidence>
<evidence type="ECO:0000313" key="13">
    <source>
        <dbReference type="EMBL" id="KAA3679188.1"/>
    </source>
</evidence>
<feature type="compositionally biased region" description="Polar residues" evidence="11">
    <location>
        <begin position="176"/>
        <end position="202"/>
    </location>
</feature>
<keyword evidence="6" id="KW-0256">Endoplasmic reticulum</keyword>
<evidence type="ECO:0000256" key="2">
    <source>
        <dbReference type="ARBA" id="ARBA00010604"/>
    </source>
</evidence>
<feature type="compositionally biased region" description="Polar residues" evidence="11">
    <location>
        <begin position="350"/>
        <end position="369"/>
    </location>
</feature>
<evidence type="ECO:0000256" key="12">
    <source>
        <dbReference type="SAM" id="Phobius"/>
    </source>
</evidence>
<dbReference type="Pfam" id="PF03839">
    <property type="entry name" value="Sec62"/>
    <property type="match status" value="1"/>
</dbReference>
<dbReference type="PANTHER" id="PTHR12443">
    <property type="entry name" value="TRANSLOCATION PROTEIN SEC62"/>
    <property type="match status" value="1"/>
</dbReference>
<protein>
    <recommendedName>
        <fullName evidence="3">Translocation protein SEC62</fullName>
    </recommendedName>
</protein>
<dbReference type="Proteomes" id="UP000324629">
    <property type="component" value="Unassembled WGS sequence"/>
</dbReference>
<keyword evidence="9" id="KW-0811">Translocation</keyword>
<keyword evidence="7" id="KW-0653">Protein transport</keyword>
<comment type="subcellular location">
    <subcellularLocation>
        <location evidence="1">Endoplasmic reticulum membrane</location>
        <topology evidence="1">Multi-pass membrane protein</topology>
    </subcellularLocation>
</comment>
<proteinExistence type="inferred from homology"/>
<dbReference type="InterPro" id="IPR004728">
    <property type="entry name" value="Sec62"/>
</dbReference>
<comment type="caution">
    <text evidence="13">The sequence shown here is derived from an EMBL/GenBank/DDBJ whole genome shotgun (WGS) entry which is preliminary data.</text>
</comment>
<evidence type="ECO:0000256" key="10">
    <source>
        <dbReference type="ARBA" id="ARBA00023136"/>
    </source>
</evidence>
<feature type="region of interest" description="Disordered" evidence="11">
    <location>
        <begin position="336"/>
        <end position="383"/>
    </location>
</feature>
<evidence type="ECO:0000256" key="5">
    <source>
        <dbReference type="ARBA" id="ARBA00022692"/>
    </source>
</evidence>
<keyword evidence="8 12" id="KW-1133">Transmembrane helix</keyword>
<feature type="compositionally biased region" description="Basic and acidic residues" evidence="11">
    <location>
        <begin position="373"/>
        <end position="383"/>
    </location>
</feature>
<reference evidence="13 14" key="1">
    <citation type="journal article" date="2019" name="Gigascience">
        <title>Whole-genome sequence of the oriental lung fluke Paragonimus westermani.</title>
        <authorList>
            <person name="Oey H."/>
            <person name="Zakrzewski M."/>
            <person name="Narain K."/>
            <person name="Devi K.R."/>
            <person name="Agatsuma T."/>
            <person name="Nawaratna S."/>
            <person name="Gobert G.N."/>
            <person name="Jones M.K."/>
            <person name="Ragan M.A."/>
            <person name="McManus D.P."/>
            <person name="Krause L."/>
        </authorList>
    </citation>
    <scope>NUCLEOTIDE SEQUENCE [LARGE SCALE GENOMIC DNA]</scope>
    <source>
        <strain evidence="13 14">IND2009</strain>
    </source>
</reference>
<keyword evidence="5 12" id="KW-0812">Transmembrane</keyword>
<accession>A0A5J4NVS1</accession>
<comment type="similarity">
    <text evidence="2">Belongs to the SEC62 family.</text>
</comment>
<evidence type="ECO:0000256" key="11">
    <source>
        <dbReference type="SAM" id="MobiDB-lite"/>
    </source>
</evidence>
<evidence type="ECO:0000256" key="1">
    <source>
        <dbReference type="ARBA" id="ARBA00004477"/>
    </source>
</evidence>
<evidence type="ECO:0000256" key="3">
    <source>
        <dbReference type="ARBA" id="ARBA00021257"/>
    </source>
</evidence>
<feature type="non-terminal residue" evidence="13">
    <location>
        <position position="1"/>
    </location>
</feature>
<evidence type="ECO:0000256" key="7">
    <source>
        <dbReference type="ARBA" id="ARBA00022927"/>
    </source>
</evidence>
<sequence length="383" mass="42771">FSRMIEKRKKRKNAGDLSFNEESWKPTTEELEVTRYLYKRLPSKDGRLSGMVVRTFSPVEAIDLLLESPWAKIPPSSVNSKNAKPRLFASQAMAVAYMDTLLQKQVFQRALYVKKKSVSKPREESKVTKVKSKRSVNDTKAKEPVSETPLSADQQNSVAAFPPSEESAEDKDAKHQSNSAVSASLNTPAPNAVTKTSSSSSKPMRLELAQEQMFVLDDPLTVYVWIYEPPPGLFNWLAGSALLVGVILCCLFPIWPVQLRTGAYYLTLCASGLFGLLLAVAMVRLALYLLVWLITRGSYGFWLFPNYFEDCGFFESFRPVYSFTSIDSKATTKKEKMKNKSSFPGKMNAIKQSTNPQSLSSLPCTSQSDMDADASRDLISKLD</sequence>
<keyword evidence="14" id="KW-1185">Reference proteome</keyword>
<feature type="transmembrane region" description="Helical" evidence="12">
    <location>
        <begin position="263"/>
        <end position="294"/>
    </location>
</feature>
<evidence type="ECO:0000256" key="8">
    <source>
        <dbReference type="ARBA" id="ARBA00022989"/>
    </source>
</evidence>
<dbReference type="PANTHER" id="PTHR12443:SF9">
    <property type="entry name" value="TRANSLOCATION PROTEIN SEC62"/>
    <property type="match status" value="1"/>
</dbReference>
<dbReference type="EMBL" id="QNGE01000819">
    <property type="protein sequence ID" value="KAA3679188.1"/>
    <property type="molecule type" value="Genomic_DNA"/>
</dbReference>
<organism evidence="13 14">
    <name type="scientific">Paragonimus westermani</name>
    <dbReference type="NCBI Taxonomy" id="34504"/>
    <lineage>
        <taxon>Eukaryota</taxon>
        <taxon>Metazoa</taxon>
        <taxon>Spiralia</taxon>
        <taxon>Lophotrochozoa</taxon>
        <taxon>Platyhelminthes</taxon>
        <taxon>Trematoda</taxon>
        <taxon>Digenea</taxon>
        <taxon>Plagiorchiida</taxon>
        <taxon>Troglotremata</taxon>
        <taxon>Troglotrematidae</taxon>
        <taxon>Paragonimus</taxon>
    </lineage>
</organism>
<gene>
    <name evidence="13" type="ORF">DEA37_0003101</name>
</gene>
<evidence type="ECO:0000256" key="9">
    <source>
        <dbReference type="ARBA" id="ARBA00023010"/>
    </source>
</evidence>
<feature type="transmembrane region" description="Helical" evidence="12">
    <location>
        <begin position="233"/>
        <end position="257"/>
    </location>
</feature>
<feature type="compositionally biased region" description="Basic and acidic residues" evidence="11">
    <location>
        <begin position="135"/>
        <end position="145"/>
    </location>
</feature>
<keyword evidence="10 12" id="KW-0472">Membrane</keyword>
<evidence type="ECO:0000313" key="14">
    <source>
        <dbReference type="Proteomes" id="UP000324629"/>
    </source>
</evidence>
<dbReference type="GO" id="GO:0031204">
    <property type="term" value="P:post-translational protein targeting to membrane, translocation"/>
    <property type="evidence" value="ECO:0007669"/>
    <property type="project" value="TreeGrafter"/>
</dbReference>
<feature type="region of interest" description="Disordered" evidence="11">
    <location>
        <begin position="122"/>
        <end position="203"/>
    </location>
</feature>
<name>A0A5J4NVS1_9TREM</name>
<evidence type="ECO:0000256" key="6">
    <source>
        <dbReference type="ARBA" id="ARBA00022824"/>
    </source>
</evidence>
<dbReference type="AlphaFoldDB" id="A0A5J4NVS1"/>
<feature type="compositionally biased region" description="Polar residues" evidence="11">
    <location>
        <begin position="148"/>
        <end position="158"/>
    </location>
</feature>
<keyword evidence="4" id="KW-0813">Transport</keyword>
<dbReference type="GO" id="GO:0005789">
    <property type="term" value="C:endoplasmic reticulum membrane"/>
    <property type="evidence" value="ECO:0007669"/>
    <property type="project" value="UniProtKB-SubCell"/>
</dbReference>